<accession>A0ACA9MFQ7</accession>
<reference evidence="1" key="1">
    <citation type="submission" date="2021-06" db="EMBL/GenBank/DDBJ databases">
        <authorList>
            <person name="Kallberg Y."/>
            <person name="Tangrot J."/>
            <person name="Rosling A."/>
        </authorList>
    </citation>
    <scope>NUCLEOTIDE SEQUENCE</scope>
    <source>
        <strain evidence="1">AU212A</strain>
    </source>
</reference>
<name>A0ACA9MFQ7_9GLOM</name>
<evidence type="ECO:0000313" key="2">
    <source>
        <dbReference type="Proteomes" id="UP000789860"/>
    </source>
</evidence>
<dbReference type="EMBL" id="CAJVPM010012124">
    <property type="protein sequence ID" value="CAG8586036.1"/>
    <property type="molecule type" value="Genomic_DNA"/>
</dbReference>
<keyword evidence="2" id="KW-1185">Reference proteome</keyword>
<proteinExistence type="predicted"/>
<sequence>SDRCDIELFQRSILEYGTCPDCHLQNTFICWCKSCNSERFRKNFMNWTSGDENINDLIREAQLSAESPWEILEFIPYDRLRDIIYLSSGGFSHIYKAIWIDSYIRKWDPNQNDWVRKKLRIHNWSYIYDTDTPTINSTIGRMVVLKSLKKFASKELLLTEVVNHLRSFKAARKIGSMIFPLVGITKNPMTLEYMVVMNNWLECHKKNKDIEEDSEVMQFRNADKKLKESSNLISHLRSKSYHPEASCNSRFLNPLPLSNMYKIKNGNDKITVN</sequence>
<protein>
    <submittedName>
        <fullName evidence="1">11362_t:CDS:1</fullName>
    </submittedName>
</protein>
<dbReference type="Proteomes" id="UP000789860">
    <property type="component" value="Unassembled WGS sequence"/>
</dbReference>
<gene>
    <name evidence="1" type="ORF">SCALOS_LOCUS6395</name>
</gene>
<feature type="non-terminal residue" evidence="1">
    <location>
        <position position="1"/>
    </location>
</feature>
<evidence type="ECO:0000313" key="1">
    <source>
        <dbReference type="EMBL" id="CAG8586036.1"/>
    </source>
</evidence>
<comment type="caution">
    <text evidence="1">The sequence shown here is derived from an EMBL/GenBank/DDBJ whole genome shotgun (WGS) entry which is preliminary data.</text>
</comment>
<organism evidence="1 2">
    <name type="scientific">Scutellospora calospora</name>
    <dbReference type="NCBI Taxonomy" id="85575"/>
    <lineage>
        <taxon>Eukaryota</taxon>
        <taxon>Fungi</taxon>
        <taxon>Fungi incertae sedis</taxon>
        <taxon>Mucoromycota</taxon>
        <taxon>Glomeromycotina</taxon>
        <taxon>Glomeromycetes</taxon>
        <taxon>Diversisporales</taxon>
        <taxon>Gigasporaceae</taxon>
        <taxon>Scutellospora</taxon>
    </lineage>
</organism>